<reference evidence="2 3" key="1">
    <citation type="submission" date="2020-02" db="EMBL/GenBank/DDBJ databases">
        <title>Draft genome sequence of Haematococcus lacustris strain NIES-144.</title>
        <authorList>
            <person name="Morimoto D."/>
            <person name="Nakagawa S."/>
            <person name="Yoshida T."/>
            <person name="Sawayama S."/>
        </authorList>
    </citation>
    <scope>NUCLEOTIDE SEQUENCE [LARGE SCALE GENOMIC DNA]</scope>
    <source>
        <strain evidence="2 3">NIES-144</strain>
    </source>
</reference>
<feature type="non-terminal residue" evidence="2">
    <location>
        <position position="1"/>
    </location>
</feature>
<dbReference type="EMBL" id="BLLF01002854">
    <property type="protein sequence ID" value="GFH25577.1"/>
    <property type="molecule type" value="Genomic_DNA"/>
</dbReference>
<comment type="caution">
    <text evidence="2">The sequence shown here is derived from an EMBL/GenBank/DDBJ whole genome shotgun (WGS) entry which is preliminary data.</text>
</comment>
<evidence type="ECO:0000313" key="2">
    <source>
        <dbReference type="EMBL" id="GFH25577.1"/>
    </source>
</evidence>
<keyword evidence="3" id="KW-1185">Reference proteome</keyword>
<dbReference type="Proteomes" id="UP000485058">
    <property type="component" value="Unassembled WGS sequence"/>
</dbReference>
<dbReference type="AlphaFoldDB" id="A0A699ZRZ8"/>
<proteinExistence type="predicted"/>
<name>A0A699ZRZ8_HAELA</name>
<keyword evidence="1" id="KW-1133">Transmembrane helix</keyword>
<gene>
    <name evidence="2" type="ORF">HaLaN_23563</name>
</gene>
<sequence>MERVRAIAKRVALVLLALTVLGVALFFLGL</sequence>
<evidence type="ECO:0000313" key="3">
    <source>
        <dbReference type="Proteomes" id="UP000485058"/>
    </source>
</evidence>
<protein>
    <submittedName>
        <fullName evidence="2">Uncharacterized protein</fullName>
    </submittedName>
</protein>
<keyword evidence="1" id="KW-0812">Transmembrane</keyword>
<evidence type="ECO:0000256" key="1">
    <source>
        <dbReference type="SAM" id="Phobius"/>
    </source>
</evidence>
<keyword evidence="1" id="KW-0472">Membrane</keyword>
<organism evidence="2 3">
    <name type="scientific">Haematococcus lacustris</name>
    <name type="common">Green alga</name>
    <name type="synonym">Haematococcus pluvialis</name>
    <dbReference type="NCBI Taxonomy" id="44745"/>
    <lineage>
        <taxon>Eukaryota</taxon>
        <taxon>Viridiplantae</taxon>
        <taxon>Chlorophyta</taxon>
        <taxon>core chlorophytes</taxon>
        <taxon>Chlorophyceae</taxon>
        <taxon>CS clade</taxon>
        <taxon>Chlamydomonadales</taxon>
        <taxon>Haematococcaceae</taxon>
        <taxon>Haematococcus</taxon>
    </lineage>
</organism>
<accession>A0A699ZRZ8</accession>
<feature type="transmembrane region" description="Helical" evidence="1">
    <location>
        <begin position="12"/>
        <end position="29"/>
    </location>
</feature>
<feature type="non-terminal residue" evidence="2">
    <location>
        <position position="30"/>
    </location>
</feature>